<evidence type="ECO:0000313" key="1">
    <source>
        <dbReference type="EMBL" id="CAG4902221.1"/>
    </source>
</evidence>
<protein>
    <submittedName>
        <fullName evidence="1">Uncharacterized protein</fullName>
    </submittedName>
</protein>
<gene>
    <name evidence="1" type="ORF">R54767_02829</name>
</gene>
<comment type="caution">
    <text evidence="1">The sequence shown here is derived from an EMBL/GenBank/DDBJ whole genome shotgun (WGS) entry which is preliminary data.</text>
</comment>
<dbReference type="Proteomes" id="UP000789752">
    <property type="component" value="Unassembled WGS sequence"/>
</dbReference>
<proteinExistence type="predicted"/>
<organism evidence="1 2">
    <name type="scientific">Paraburkholderia gardini</name>
    <dbReference type="NCBI Taxonomy" id="2823469"/>
    <lineage>
        <taxon>Bacteria</taxon>
        <taxon>Pseudomonadati</taxon>
        <taxon>Pseudomonadota</taxon>
        <taxon>Betaproteobacteria</taxon>
        <taxon>Burkholderiales</taxon>
        <taxon>Burkholderiaceae</taxon>
        <taxon>Paraburkholderia</taxon>
    </lineage>
</organism>
<sequence>MGQCEYSSKDFGRGMERVSGAWPGVEVVGKGIEIVLGEGAQVGAFGQVLAQQAVGVLAGAALPGTAGVTEVDRHAGSDGEILVTGQLLALIAGQAVTQRCGDRNELAGKPASAGAAVA</sequence>
<accession>A0ABM8U523</accession>
<dbReference type="EMBL" id="CAJQYY010000015">
    <property type="protein sequence ID" value="CAG4902221.1"/>
    <property type="molecule type" value="Genomic_DNA"/>
</dbReference>
<evidence type="ECO:0000313" key="2">
    <source>
        <dbReference type="Proteomes" id="UP000789752"/>
    </source>
</evidence>
<name>A0ABM8U523_9BURK</name>
<keyword evidence="2" id="KW-1185">Reference proteome</keyword>
<reference evidence="1 2" key="1">
    <citation type="submission" date="2021-04" db="EMBL/GenBank/DDBJ databases">
        <authorList>
            <person name="Vanwijnsberghe S."/>
        </authorList>
    </citation>
    <scope>NUCLEOTIDE SEQUENCE [LARGE SCALE GENOMIC DNA]</scope>
    <source>
        <strain evidence="1 2">LMG 32171</strain>
    </source>
</reference>